<dbReference type="EMBL" id="LAZR01000322">
    <property type="protein sequence ID" value="KKN74668.1"/>
    <property type="molecule type" value="Genomic_DNA"/>
</dbReference>
<evidence type="ECO:0000313" key="1">
    <source>
        <dbReference type="EMBL" id="KKN74668.1"/>
    </source>
</evidence>
<accession>A0A0F9W9A8</accession>
<comment type="caution">
    <text evidence="1">The sequence shown here is derived from an EMBL/GenBank/DDBJ whole genome shotgun (WGS) entry which is preliminary data.</text>
</comment>
<dbReference type="AlphaFoldDB" id="A0A0F9W9A8"/>
<organism evidence="1">
    <name type="scientific">marine sediment metagenome</name>
    <dbReference type="NCBI Taxonomy" id="412755"/>
    <lineage>
        <taxon>unclassified sequences</taxon>
        <taxon>metagenomes</taxon>
        <taxon>ecological metagenomes</taxon>
    </lineage>
</organism>
<name>A0A0F9W9A8_9ZZZZ</name>
<sequence>MAAFKGTLGSGERFKRCVASNRGKVRDPEALCASIGRKKFGKKRFAQLGKQGRR</sequence>
<gene>
    <name evidence="1" type="ORF">LCGC14_0388700</name>
</gene>
<reference evidence="1" key="1">
    <citation type="journal article" date="2015" name="Nature">
        <title>Complex archaea that bridge the gap between prokaryotes and eukaryotes.</title>
        <authorList>
            <person name="Spang A."/>
            <person name="Saw J.H."/>
            <person name="Jorgensen S.L."/>
            <person name="Zaremba-Niedzwiedzka K."/>
            <person name="Martijn J."/>
            <person name="Lind A.E."/>
            <person name="van Eijk R."/>
            <person name="Schleper C."/>
            <person name="Guy L."/>
            <person name="Ettema T.J."/>
        </authorList>
    </citation>
    <scope>NUCLEOTIDE SEQUENCE</scope>
</reference>
<proteinExistence type="predicted"/>
<protein>
    <submittedName>
        <fullName evidence="1">Uncharacterized protein</fullName>
    </submittedName>
</protein>